<reference evidence="2 3" key="1">
    <citation type="submission" date="2016-10" db="EMBL/GenBank/DDBJ databases">
        <authorList>
            <person name="de Groot N.N."/>
        </authorList>
    </citation>
    <scope>NUCLEOTIDE SEQUENCE [LARGE SCALE GENOMIC DNA]</scope>
    <source>
        <strain evidence="2 3">ATCC 700224</strain>
    </source>
</reference>
<dbReference type="PROSITE" id="PS51318">
    <property type="entry name" value="TAT"/>
    <property type="match status" value="1"/>
</dbReference>
<dbReference type="InterPro" id="IPR006311">
    <property type="entry name" value="TAT_signal"/>
</dbReference>
<protein>
    <submittedName>
        <fullName evidence="2">Sulfur-oxidizing protein SoxY</fullName>
    </submittedName>
</protein>
<name>A0A1G7CM63_9PROT</name>
<sequence length="162" mass="16798">MLDTQETGGTSRRRVLFSLGGAAAVATGLTVVPGLGPRLAHATEAEVTDVITEMLGEMPAEGAISIDLPEIAENGNTVPLSVEIDAPMTADSYVQDIMVLADGNPSPRVAQFHFTPMNGKASASTRMRLVQTQNVVVVARMSDGQAMMASKQVKVTIGGCGG</sequence>
<dbReference type="InterPro" id="IPR016568">
    <property type="entry name" value="Sulphur_oxidation_SoxY"/>
</dbReference>
<dbReference type="Gene3D" id="2.60.40.2470">
    <property type="entry name" value="SoxY domain"/>
    <property type="match status" value="1"/>
</dbReference>
<dbReference type="STRING" id="69960.SAMN05421720_106141"/>
<dbReference type="EMBL" id="FNAP01000006">
    <property type="protein sequence ID" value="SDE40494.1"/>
    <property type="molecule type" value="Genomic_DNA"/>
</dbReference>
<dbReference type="Proteomes" id="UP000199412">
    <property type="component" value="Unassembled WGS sequence"/>
</dbReference>
<dbReference type="NCBIfam" id="TIGR04488">
    <property type="entry name" value="SoxY_true_GGCGG"/>
    <property type="match status" value="1"/>
</dbReference>
<evidence type="ECO:0000259" key="1">
    <source>
        <dbReference type="Pfam" id="PF13501"/>
    </source>
</evidence>
<proteinExistence type="predicted"/>
<dbReference type="InterPro" id="IPR038162">
    <property type="entry name" value="SoxY_sf"/>
</dbReference>
<dbReference type="AlphaFoldDB" id="A0A1G7CM63"/>
<dbReference type="RefSeq" id="WP_092785686.1">
    <property type="nucleotide sequence ID" value="NZ_FNAP01000006.1"/>
</dbReference>
<evidence type="ECO:0000313" key="2">
    <source>
        <dbReference type="EMBL" id="SDE40494.1"/>
    </source>
</evidence>
<gene>
    <name evidence="2" type="ORF">SAMN05421720_106141</name>
</gene>
<dbReference type="OrthoDB" id="9804570at2"/>
<keyword evidence="3" id="KW-1185">Reference proteome</keyword>
<feature type="domain" description="Ig-like SoxY" evidence="1">
    <location>
        <begin position="55"/>
        <end position="160"/>
    </location>
</feature>
<dbReference type="PIRSF" id="PIRSF010312">
    <property type="entry name" value="Sulphur_oxidation_SoxY"/>
    <property type="match status" value="1"/>
</dbReference>
<dbReference type="InterPro" id="IPR032711">
    <property type="entry name" value="SoxY"/>
</dbReference>
<organism evidence="2 3">
    <name type="scientific">Rhodospira trueperi</name>
    <dbReference type="NCBI Taxonomy" id="69960"/>
    <lineage>
        <taxon>Bacteria</taxon>
        <taxon>Pseudomonadati</taxon>
        <taxon>Pseudomonadota</taxon>
        <taxon>Alphaproteobacteria</taxon>
        <taxon>Rhodospirillales</taxon>
        <taxon>Rhodospirillaceae</taxon>
        <taxon>Rhodospira</taxon>
    </lineage>
</organism>
<accession>A0A1G7CM63</accession>
<evidence type="ECO:0000313" key="3">
    <source>
        <dbReference type="Proteomes" id="UP000199412"/>
    </source>
</evidence>
<dbReference type="Pfam" id="PF13501">
    <property type="entry name" value="SoxY"/>
    <property type="match status" value="1"/>
</dbReference>